<accession>A0A9P9FM64</accession>
<reference evidence="4" key="1">
    <citation type="journal article" date="2021" name="Nat. Commun.">
        <title>Genetic determinants of endophytism in the Arabidopsis root mycobiome.</title>
        <authorList>
            <person name="Mesny F."/>
            <person name="Miyauchi S."/>
            <person name="Thiergart T."/>
            <person name="Pickel B."/>
            <person name="Atanasova L."/>
            <person name="Karlsson M."/>
            <person name="Huettel B."/>
            <person name="Barry K.W."/>
            <person name="Haridas S."/>
            <person name="Chen C."/>
            <person name="Bauer D."/>
            <person name="Andreopoulos W."/>
            <person name="Pangilinan J."/>
            <person name="LaButti K."/>
            <person name="Riley R."/>
            <person name="Lipzen A."/>
            <person name="Clum A."/>
            <person name="Drula E."/>
            <person name="Henrissat B."/>
            <person name="Kohler A."/>
            <person name="Grigoriev I.V."/>
            <person name="Martin F.M."/>
            <person name="Hacquard S."/>
        </authorList>
    </citation>
    <scope>NUCLEOTIDE SEQUENCE</scope>
    <source>
        <strain evidence="4">MPI-CAGE-AT-0147</strain>
    </source>
</reference>
<keyword evidence="5" id="KW-1185">Reference proteome</keyword>
<evidence type="ECO:0000313" key="4">
    <source>
        <dbReference type="EMBL" id="KAH7165940.1"/>
    </source>
</evidence>
<organism evidence="4 5">
    <name type="scientific">Dactylonectria macrodidyma</name>
    <dbReference type="NCBI Taxonomy" id="307937"/>
    <lineage>
        <taxon>Eukaryota</taxon>
        <taxon>Fungi</taxon>
        <taxon>Dikarya</taxon>
        <taxon>Ascomycota</taxon>
        <taxon>Pezizomycotina</taxon>
        <taxon>Sordariomycetes</taxon>
        <taxon>Hypocreomycetidae</taxon>
        <taxon>Hypocreales</taxon>
        <taxon>Nectriaceae</taxon>
        <taxon>Dactylonectria</taxon>
    </lineage>
</organism>
<proteinExistence type="predicted"/>
<gene>
    <name evidence="4" type="ORF">EDB81DRAFT_267922</name>
</gene>
<sequence>MSQPELNRAETGLSQASDFPMLPIANEALTARGGQRPDQNRNAIDLEAGDNREPGPKGGFMGLCARGKHDVSQLVARRFTELTMFLLAKGAKRMDQLWYEHKEAEKLGNNDETMFLNLRREFADYRQFVLQTKDMQGLDQPSSVFIENYVRNVQGELDSEEARYTDAPSWDWSVINPLDKLDLLMRDIPHYPLGRTILASFMKKTEESGDNQHLYYPLKTIKILLSGVFNCIVASLVGAPVALQSLNITSQTGEVILYLVFLLVFGFLVQGLAHGSNMQLVWRCDCGTRVGLM</sequence>
<dbReference type="Proteomes" id="UP000738349">
    <property type="component" value="Unassembled WGS sequence"/>
</dbReference>
<comment type="caution">
    <text evidence="4">The sequence shown here is derived from an EMBL/GenBank/DDBJ whole genome shotgun (WGS) entry which is preliminary data.</text>
</comment>
<keyword evidence="2" id="KW-0812">Transmembrane</keyword>
<feature type="transmembrane region" description="Helical" evidence="2">
    <location>
        <begin position="255"/>
        <end position="273"/>
    </location>
</feature>
<dbReference type="AlphaFoldDB" id="A0A9P9FM64"/>
<dbReference type="OrthoDB" id="5079013at2759"/>
<feature type="region of interest" description="Disordered" evidence="1">
    <location>
        <begin position="30"/>
        <end position="57"/>
    </location>
</feature>
<dbReference type="Pfam" id="PF20237">
    <property type="entry name" value="DUF6594"/>
    <property type="match status" value="1"/>
</dbReference>
<name>A0A9P9FM64_9HYPO</name>
<keyword evidence="2" id="KW-1133">Transmembrane helix</keyword>
<evidence type="ECO:0000256" key="1">
    <source>
        <dbReference type="SAM" id="MobiDB-lite"/>
    </source>
</evidence>
<protein>
    <recommendedName>
        <fullName evidence="3">DUF6594 domain-containing protein</fullName>
    </recommendedName>
</protein>
<feature type="transmembrane region" description="Helical" evidence="2">
    <location>
        <begin position="223"/>
        <end position="243"/>
    </location>
</feature>
<dbReference type="InterPro" id="IPR046529">
    <property type="entry name" value="DUF6594"/>
</dbReference>
<keyword evidence="2" id="KW-0472">Membrane</keyword>
<evidence type="ECO:0000259" key="3">
    <source>
        <dbReference type="Pfam" id="PF20237"/>
    </source>
</evidence>
<dbReference type="EMBL" id="JAGMUV010000003">
    <property type="protein sequence ID" value="KAH7165940.1"/>
    <property type="molecule type" value="Genomic_DNA"/>
</dbReference>
<feature type="domain" description="DUF6594" evidence="3">
    <location>
        <begin position="73"/>
        <end position="274"/>
    </location>
</feature>
<evidence type="ECO:0000256" key="2">
    <source>
        <dbReference type="SAM" id="Phobius"/>
    </source>
</evidence>
<evidence type="ECO:0000313" key="5">
    <source>
        <dbReference type="Proteomes" id="UP000738349"/>
    </source>
</evidence>